<evidence type="ECO:0000313" key="2">
    <source>
        <dbReference type="EMBL" id="SQI37572.1"/>
    </source>
</evidence>
<feature type="region of interest" description="Disordered" evidence="1">
    <location>
        <begin position="31"/>
        <end position="72"/>
    </location>
</feature>
<accession>A0A2X4USF4</accession>
<evidence type="ECO:0000256" key="1">
    <source>
        <dbReference type="SAM" id="MobiDB-lite"/>
    </source>
</evidence>
<dbReference type="AlphaFoldDB" id="A0A2X4USF4"/>
<dbReference type="EMBL" id="LS483469">
    <property type="protein sequence ID" value="SQI37572.1"/>
    <property type="molecule type" value="Genomic_DNA"/>
</dbReference>
<reference evidence="2 3" key="1">
    <citation type="submission" date="2018-06" db="EMBL/GenBank/DDBJ databases">
        <authorList>
            <consortium name="Pathogen Informatics"/>
            <person name="Doyle S."/>
        </authorList>
    </citation>
    <scope>NUCLEOTIDE SEQUENCE [LARGE SCALE GENOMIC DNA]</scope>
    <source>
        <strain evidence="2 3">NCTC12961</strain>
    </source>
</reference>
<protein>
    <recommendedName>
        <fullName evidence="4">Lipoprotein</fullName>
    </recommendedName>
</protein>
<sequence>MALRHGIPALIILLSGCSAIHADSSYSSWEPPVRATREQKQRIGSGESAYSVLNEGSPSIGGTLDWSRLWDR</sequence>
<name>A0A2X4USF4_SERPL</name>
<dbReference type="RefSeq" id="WP_020438860.1">
    <property type="nucleotide sequence ID" value="NZ_CAMISH010000001.1"/>
</dbReference>
<organism evidence="2 3">
    <name type="scientific">Serratia plymuthica</name>
    <dbReference type="NCBI Taxonomy" id="82996"/>
    <lineage>
        <taxon>Bacteria</taxon>
        <taxon>Pseudomonadati</taxon>
        <taxon>Pseudomonadota</taxon>
        <taxon>Gammaproteobacteria</taxon>
        <taxon>Enterobacterales</taxon>
        <taxon>Yersiniaceae</taxon>
        <taxon>Serratia</taxon>
    </lineage>
</organism>
<gene>
    <name evidence="2" type="ORF">NCTC12961_02407</name>
</gene>
<dbReference type="PROSITE" id="PS51257">
    <property type="entry name" value="PROKAR_LIPOPROTEIN"/>
    <property type="match status" value="1"/>
</dbReference>
<proteinExistence type="predicted"/>
<evidence type="ECO:0008006" key="4">
    <source>
        <dbReference type="Google" id="ProtNLM"/>
    </source>
</evidence>
<evidence type="ECO:0000313" key="3">
    <source>
        <dbReference type="Proteomes" id="UP000248897"/>
    </source>
</evidence>
<dbReference type="Proteomes" id="UP000248897">
    <property type="component" value="Chromosome 1"/>
</dbReference>